<evidence type="ECO:0008006" key="3">
    <source>
        <dbReference type="Google" id="ProtNLM"/>
    </source>
</evidence>
<protein>
    <recommendedName>
        <fullName evidence="3">DUF2383 domain-containing protein</fullName>
    </recommendedName>
</protein>
<dbReference type="EMBL" id="JACEGA010000001">
    <property type="protein sequence ID" value="MBB2182319.1"/>
    <property type="molecule type" value="Genomic_DNA"/>
</dbReference>
<evidence type="ECO:0000313" key="2">
    <source>
        <dbReference type="Proteomes" id="UP000574276"/>
    </source>
</evidence>
<organism evidence="1 2">
    <name type="scientific">Variimorphobacter saccharofermentans</name>
    <dbReference type="NCBI Taxonomy" id="2755051"/>
    <lineage>
        <taxon>Bacteria</taxon>
        <taxon>Bacillati</taxon>
        <taxon>Bacillota</taxon>
        <taxon>Clostridia</taxon>
        <taxon>Lachnospirales</taxon>
        <taxon>Lachnospiraceae</taxon>
        <taxon>Variimorphobacter</taxon>
    </lineage>
</organism>
<proteinExistence type="predicted"/>
<keyword evidence="2" id="KW-1185">Reference proteome</keyword>
<dbReference type="AlphaFoldDB" id="A0A839K074"/>
<accession>A0A839K074</accession>
<evidence type="ECO:0000313" key="1">
    <source>
        <dbReference type="EMBL" id="MBB2182319.1"/>
    </source>
</evidence>
<gene>
    <name evidence="1" type="ORF">H0486_05455</name>
</gene>
<dbReference type="Proteomes" id="UP000574276">
    <property type="component" value="Unassembled WGS sequence"/>
</dbReference>
<comment type="caution">
    <text evidence="1">The sequence shown here is derived from an EMBL/GenBank/DDBJ whole genome shotgun (WGS) entry which is preliminary data.</text>
</comment>
<name>A0A839K074_9FIRM</name>
<sequence length="144" mass="16573">MIGNVDLDLLEKTYQNASTGIIAIEEVIDKVTNEKMSIDLHRHLRDYQEIADRSKQQLEMNNAKVKEKSVYDRMMMKGNVKMNTLFQSSDSHIAQMIIQGSTMGVTQMTKLIHESKNSDGISKQIAEEFVKKEEDNIETMKKYL</sequence>
<dbReference type="RefSeq" id="WP_228352044.1">
    <property type="nucleotide sequence ID" value="NZ_JACEGA010000001.1"/>
</dbReference>
<reference evidence="1 2" key="1">
    <citation type="submission" date="2020-07" db="EMBL/GenBank/DDBJ databases">
        <title>Characterization and genome sequencing of isolate MD1, a novel member within the family Lachnospiraceae.</title>
        <authorList>
            <person name="Rettenmaier R."/>
            <person name="Di Bello L."/>
            <person name="Zinser C."/>
            <person name="Scheitz K."/>
            <person name="Liebl W."/>
            <person name="Zverlov V."/>
        </authorList>
    </citation>
    <scope>NUCLEOTIDE SEQUENCE [LARGE SCALE GENOMIC DNA]</scope>
    <source>
        <strain evidence="1 2">MD1</strain>
    </source>
</reference>